<accession>L7VUJ7</accession>
<dbReference type="SUPFAM" id="SSF53756">
    <property type="entry name" value="UDP-Glycosyltransferase/glycogen phosphorylase"/>
    <property type="match status" value="1"/>
</dbReference>
<comment type="similarity">
    <text evidence="3 7">Belongs to the glycosyltransferase 1 family. Bacterial/plant glycogen synthase subfamily.</text>
</comment>
<keyword evidence="4 7" id="KW-0328">Glycosyltransferase</keyword>
<evidence type="ECO:0000256" key="5">
    <source>
        <dbReference type="ARBA" id="ARBA00022679"/>
    </source>
</evidence>
<keyword evidence="5 7" id="KW-0808">Transferase</keyword>
<evidence type="ECO:0000259" key="9">
    <source>
        <dbReference type="Pfam" id="PF08323"/>
    </source>
</evidence>
<evidence type="ECO:0000256" key="1">
    <source>
        <dbReference type="ARBA" id="ARBA00001478"/>
    </source>
</evidence>
<dbReference type="Pfam" id="PF00534">
    <property type="entry name" value="Glycos_transf_1"/>
    <property type="match status" value="1"/>
</dbReference>
<comment type="catalytic activity">
    <reaction evidence="1 7">
        <text>[(1-&gt;4)-alpha-D-glucosyl](n) + ADP-alpha-D-glucose = [(1-&gt;4)-alpha-D-glucosyl](n+1) + ADP + H(+)</text>
        <dbReference type="Rhea" id="RHEA:18189"/>
        <dbReference type="Rhea" id="RHEA-COMP:9584"/>
        <dbReference type="Rhea" id="RHEA-COMP:9587"/>
        <dbReference type="ChEBI" id="CHEBI:15378"/>
        <dbReference type="ChEBI" id="CHEBI:15444"/>
        <dbReference type="ChEBI" id="CHEBI:57498"/>
        <dbReference type="ChEBI" id="CHEBI:456216"/>
        <dbReference type="EC" id="2.4.1.21"/>
    </reaction>
</comment>
<evidence type="ECO:0000256" key="3">
    <source>
        <dbReference type="ARBA" id="ARBA00010281"/>
    </source>
</evidence>
<evidence type="ECO:0000259" key="8">
    <source>
        <dbReference type="Pfam" id="PF00534"/>
    </source>
</evidence>
<dbReference type="GO" id="GO:0005978">
    <property type="term" value="P:glycogen biosynthetic process"/>
    <property type="evidence" value="ECO:0007669"/>
    <property type="project" value="UniProtKB-UniRule"/>
</dbReference>
<proteinExistence type="inferred from homology"/>
<feature type="domain" description="Glycosyl transferase family 1" evidence="8">
    <location>
        <begin position="312"/>
        <end position="463"/>
    </location>
</feature>
<dbReference type="NCBIfam" id="NF001899">
    <property type="entry name" value="PRK00654.1-2"/>
    <property type="match status" value="1"/>
</dbReference>
<dbReference type="CDD" id="cd03791">
    <property type="entry name" value="GT5_Glycogen_synthase_DULL1-like"/>
    <property type="match status" value="1"/>
</dbReference>
<dbReference type="Gene3D" id="3.40.50.2000">
    <property type="entry name" value="Glycogen Phosphorylase B"/>
    <property type="match status" value="2"/>
</dbReference>
<comment type="pathway">
    <text evidence="7">Glycan biosynthesis; glycogen biosynthesis.</text>
</comment>
<evidence type="ECO:0000256" key="7">
    <source>
        <dbReference type="HAMAP-Rule" id="MF_00484"/>
    </source>
</evidence>
<sequence length="503" mass="55325">MNVLHVASEVAPFSKTGGLGDVLAALPRALAQQGASRVTVVSARYGSINPQQHGLARRLKKLSVPVGAQTFEVGLYEGRLPGPGPQVTVYLIDHPLFSERPGVYGPPDNPGEGYADNPLRFALLSQAAICLAKELVPRPDVIHAHDWQAGLAVYYAQQAEWDTPPATVFTVHNLMFQGLFPLSEAQGLGVRPELLTPDGIEFYGQASFIKAGLQLADRLTTVSPRYAQEICTPEFGYGLDGVMQARRGRLTGILNGVDYDRWSPWLDGSLPVRFGRPPAELETLSEDAFAAELVGKARCKAELQRELSLPVRPKTPLLLTISRLTDQKGIDLLISWLESELHSRSEFQFALLGQGQPAFEQRLRMLAERHPTRIALRLTFDEGLAHRMEAGGDFFVMPSRFEPCGLNQIYSMRYGTIPIVRSVGGLFDTVVDFDARSRSGTGFTFQPFETAALGNAIRRALAAYHSDEPSMLALQKRAMRADFGWSTSARAYLNVYRQAQSGK</sequence>
<dbReference type="GO" id="GO:0009011">
    <property type="term" value="F:alpha-1,4-glucan glucosyltransferase (ADP-glucose donor) activity"/>
    <property type="evidence" value="ECO:0007669"/>
    <property type="project" value="UniProtKB-UniRule"/>
</dbReference>
<keyword evidence="6 7" id="KW-0320">Glycogen biosynthesis</keyword>
<evidence type="ECO:0000256" key="4">
    <source>
        <dbReference type="ARBA" id="ARBA00022676"/>
    </source>
</evidence>
<protein>
    <recommendedName>
        <fullName evidence="7">Glycogen synthase</fullName>
        <ecNumber evidence="7">2.4.1.21</ecNumber>
    </recommendedName>
    <alternativeName>
        <fullName evidence="7">Starch [bacterial glycogen] synthase</fullName>
    </alternativeName>
</protein>
<dbReference type="NCBIfam" id="TIGR02095">
    <property type="entry name" value="glgA"/>
    <property type="match status" value="1"/>
</dbReference>
<evidence type="ECO:0000256" key="6">
    <source>
        <dbReference type="ARBA" id="ARBA00023056"/>
    </source>
</evidence>
<organism evidence="10">
    <name type="scientific">uncultured bacterium A1Q1_fos_18</name>
    <dbReference type="NCBI Taxonomy" id="1256551"/>
    <lineage>
        <taxon>Bacteria</taxon>
        <taxon>environmental samples</taxon>
    </lineage>
</organism>
<comment type="function">
    <text evidence="2 7">Synthesizes alpha-1,4-glucan chains using ADP-glucose.</text>
</comment>
<dbReference type="InterPro" id="IPR001296">
    <property type="entry name" value="Glyco_trans_1"/>
</dbReference>
<gene>
    <name evidence="7" type="primary">glgA</name>
</gene>
<dbReference type="EMBL" id="JX649863">
    <property type="protein sequence ID" value="AGC71149.1"/>
    <property type="molecule type" value="Genomic_DNA"/>
</dbReference>
<dbReference type="InterPro" id="IPR013534">
    <property type="entry name" value="Starch_synth_cat_dom"/>
</dbReference>
<dbReference type="EC" id="2.4.1.21" evidence="7"/>
<dbReference type="PANTHER" id="PTHR45825">
    <property type="entry name" value="GRANULE-BOUND STARCH SYNTHASE 1, CHLOROPLASTIC/AMYLOPLASTIC"/>
    <property type="match status" value="1"/>
</dbReference>
<feature type="domain" description="Starch synthase catalytic" evidence="9">
    <location>
        <begin position="2"/>
        <end position="244"/>
    </location>
</feature>
<dbReference type="AlphaFoldDB" id="L7VUJ7"/>
<dbReference type="HAMAP" id="MF_00484">
    <property type="entry name" value="Glycogen_synth"/>
    <property type="match status" value="1"/>
</dbReference>
<feature type="binding site" evidence="7">
    <location>
        <position position="15"/>
    </location>
    <ligand>
        <name>ADP-alpha-D-glucose</name>
        <dbReference type="ChEBI" id="CHEBI:57498"/>
    </ligand>
</feature>
<dbReference type="GO" id="GO:0004373">
    <property type="term" value="F:alpha-1,4-glucan glucosyltransferase (UDP-glucose donor) activity"/>
    <property type="evidence" value="ECO:0007669"/>
    <property type="project" value="InterPro"/>
</dbReference>
<dbReference type="Pfam" id="PF08323">
    <property type="entry name" value="Glyco_transf_5"/>
    <property type="match status" value="1"/>
</dbReference>
<dbReference type="UniPathway" id="UPA00164"/>
<evidence type="ECO:0000256" key="2">
    <source>
        <dbReference type="ARBA" id="ARBA00002764"/>
    </source>
</evidence>
<reference evidence="10" key="1">
    <citation type="submission" date="2012-09" db="EMBL/GenBank/DDBJ databases">
        <title>Metagenomic Characterization of a Microbial Community in Wastewater Detects High Levels of Antibiotic Resistance.</title>
        <authorList>
            <person name="Abrams M."/>
            <person name="Caldwell A."/>
            <person name="Vandaei E."/>
            <person name="Lee W."/>
            <person name="Perrott J."/>
            <person name="Khan S.Y."/>
            <person name="Ta J."/>
            <person name="Romero D."/>
            <person name="Nguyen V."/>
            <person name="Pourmand N."/>
            <person name="Ouverney C.C."/>
        </authorList>
    </citation>
    <scope>NUCLEOTIDE SEQUENCE</scope>
</reference>
<dbReference type="InterPro" id="IPR011835">
    <property type="entry name" value="GS/SS"/>
</dbReference>
<dbReference type="PANTHER" id="PTHR45825:SF11">
    <property type="entry name" value="ALPHA AMYLASE DOMAIN-CONTAINING PROTEIN"/>
    <property type="match status" value="1"/>
</dbReference>
<evidence type="ECO:0000313" key="10">
    <source>
        <dbReference type="EMBL" id="AGC71149.1"/>
    </source>
</evidence>
<name>L7VUJ7_9BACT</name>